<sequence length="349" mass="39994">MANIKEIAKESGVSIATVSNIINGKPGAGEETRKRVLETIKKLDYRPNVIAKNLKQKNNRTIGIITEDLTVFNTPDIVDGINEYCDEHNYEFVLGNLRLYKKYDEKFYHSDKYYGRVVDEFKMMESKQVEGIIYVGCHSRNLECIPSNFSIPIVIAYGFDNDKEFSSVIFNDEQGAYEATCKLIEAGHQNIGVIYGAQQSIHAQQRLIGYQRALYDNKILFNPQFIQQGDWSRKSGYEASEIFFEQNVTAIFAMNDLMAGGVYDFFYEKEHKIGTDIAIVGFDNREVSKAYNPSLSTIELPLFEIGRQSAKLLIDMITQPHKEVNPEIYKIDCKFIERKSIYKNIIDKV</sequence>
<keyword evidence="1" id="KW-0805">Transcription regulation</keyword>
<dbReference type="InterPro" id="IPR000843">
    <property type="entry name" value="HTH_LacI"/>
</dbReference>
<dbReference type="PANTHER" id="PTHR30146">
    <property type="entry name" value="LACI-RELATED TRANSCRIPTIONAL REPRESSOR"/>
    <property type="match status" value="1"/>
</dbReference>
<dbReference type="InterPro" id="IPR010982">
    <property type="entry name" value="Lambda_DNA-bd_dom_sf"/>
</dbReference>
<accession>A0A1S8SXD4</accession>
<dbReference type="InterPro" id="IPR046335">
    <property type="entry name" value="LacI/GalR-like_sensor"/>
</dbReference>
<dbReference type="GO" id="GO:0003700">
    <property type="term" value="F:DNA-binding transcription factor activity"/>
    <property type="evidence" value="ECO:0007669"/>
    <property type="project" value="TreeGrafter"/>
</dbReference>
<dbReference type="SMART" id="SM00354">
    <property type="entry name" value="HTH_LACI"/>
    <property type="match status" value="1"/>
</dbReference>
<proteinExistence type="predicted"/>
<gene>
    <name evidence="5" type="primary">ccpA_6</name>
    <name evidence="5" type="ORF">CLPUN_52810</name>
</gene>
<keyword evidence="6" id="KW-1185">Reference proteome</keyword>
<dbReference type="AlphaFoldDB" id="A0A1S8SXD4"/>
<evidence type="ECO:0000313" key="5">
    <source>
        <dbReference type="EMBL" id="OOM70167.1"/>
    </source>
</evidence>
<dbReference type="PROSITE" id="PS00356">
    <property type="entry name" value="HTH_LACI_1"/>
    <property type="match status" value="1"/>
</dbReference>
<protein>
    <submittedName>
        <fullName evidence="5">Catabolite control protein A</fullName>
    </submittedName>
</protein>
<dbReference type="Pfam" id="PF00356">
    <property type="entry name" value="LacI"/>
    <property type="match status" value="1"/>
</dbReference>
<evidence type="ECO:0000313" key="6">
    <source>
        <dbReference type="Proteomes" id="UP000190890"/>
    </source>
</evidence>
<evidence type="ECO:0000256" key="1">
    <source>
        <dbReference type="ARBA" id="ARBA00023015"/>
    </source>
</evidence>
<feature type="domain" description="HTH lacI-type" evidence="4">
    <location>
        <begin position="2"/>
        <end position="56"/>
    </location>
</feature>
<reference evidence="5 6" key="1">
    <citation type="submission" date="2016-05" db="EMBL/GenBank/DDBJ databases">
        <title>Microbial solvent formation.</title>
        <authorList>
            <person name="Poehlein A."/>
            <person name="Montoya Solano J.D."/>
            <person name="Flitsch S."/>
            <person name="Krabben P."/>
            <person name="Duerre P."/>
            <person name="Daniel R."/>
        </authorList>
    </citation>
    <scope>NUCLEOTIDE SEQUENCE [LARGE SCALE GENOMIC DNA]</scope>
    <source>
        <strain evidence="5 6">DSM 2619</strain>
    </source>
</reference>
<dbReference type="PROSITE" id="PS50932">
    <property type="entry name" value="HTH_LACI_2"/>
    <property type="match status" value="1"/>
</dbReference>
<keyword evidence="2" id="KW-0238">DNA-binding</keyword>
<dbReference type="Proteomes" id="UP000190890">
    <property type="component" value="Unassembled WGS sequence"/>
</dbReference>
<dbReference type="GO" id="GO:0000976">
    <property type="term" value="F:transcription cis-regulatory region binding"/>
    <property type="evidence" value="ECO:0007669"/>
    <property type="project" value="TreeGrafter"/>
</dbReference>
<dbReference type="Pfam" id="PF13377">
    <property type="entry name" value="Peripla_BP_3"/>
    <property type="match status" value="1"/>
</dbReference>
<dbReference type="RefSeq" id="WP_077850156.1">
    <property type="nucleotide sequence ID" value="NZ_LZZM01000244.1"/>
</dbReference>
<dbReference type="Gene3D" id="3.40.50.2300">
    <property type="match status" value="2"/>
</dbReference>
<comment type="caution">
    <text evidence="5">The sequence shown here is derived from an EMBL/GenBank/DDBJ whole genome shotgun (WGS) entry which is preliminary data.</text>
</comment>
<dbReference type="PANTHER" id="PTHR30146:SF109">
    <property type="entry name" value="HTH-TYPE TRANSCRIPTIONAL REGULATOR GALS"/>
    <property type="match status" value="1"/>
</dbReference>
<dbReference type="CDD" id="cd06288">
    <property type="entry name" value="PBP1_sucrose_transcription_regulator"/>
    <property type="match status" value="1"/>
</dbReference>
<name>A0A1S8SXD4_9CLOT</name>
<dbReference type="Gene3D" id="1.10.260.40">
    <property type="entry name" value="lambda repressor-like DNA-binding domains"/>
    <property type="match status" value="1"/>
</dbReference>
<dbReference type="CDD" id="cd01392">
    <property type="entry name" value="HTH_LacI"/>
    <property type="match status" value="1"/>
</dbReference>
<dbReference type="STRING" id="29367.CLPUN_52810"/>
<keyword evidence="3" id="KW-0804">Transcription</keyword>
<dbReference type="SUPFAM" id="SSF47413">
    <property type="entry name" value="lambda repressor-like DNA-binding domains"/>
    <property type="match status" value="1"/>
</dbReference>
<organism evidence="5 6">
    <name type="scientific">Clostridium puniceum</name>
    <dbReference type="NCBI Taxonomy" id="29367"/>
    <lineage>
        <taxon>Bacteria</taxon>
        <taxon>Bacillati</taxon>
        <taxon>Bacillota</taxon>
        <taxon>Clostridia</taxon>
        <taxon>Eubacteriales</taxon>
        <taxon>Clostridiaceae</taxon>
        <taxon>Clostridium</taxon>
    </lineage>
</organism>
<evidence type="ECO:0000259" key="4">
    <source>
        <dbReference type="PROSITE" id="PS50932"/>
    </source>
</evidence>
<evidence type="ECO:0000256" key="3">
    <source>
        <dbReference type="ARBA" id="ARBA00023163"/>
    </source>
</evidence>
<dbReference type="InterPro" id="IPR028082">
    <property type="entry name" value="Peripla_BP_I"/>
</dbReference>
<dbReference type="SUPFAM" id="SSF53822">
    <property type="entry name" value="Periplasmic binding protein-like I"/>
    <property type="match status" value="1"/>
</dbReference>
<dbReference type="OrthoDB" id="9784962at2"/>
<evidence type="ECO:0000256" key="2">
    <source>
        <dbReference type="ARBA" id="ARBA00023125"/>
    </source>
</evidence>
<dbReference type="EMBL" id="LZZM01000244">
    <property type="protein sequence ID" value="OOM70167.1"/>
    <property type="molecule type" value="Genomic_DNA"/>
</dbReference>